<reference evidence="1" key="1">
    <citation type="submission" date="2019-12" db="EMBL/GenBank/DDBJ databases">
        <authorList>
            <person name="Zhou D."/>
        </authorList>
    </citation>
    <scope>NUCLEOTIDE SEQUENCE</scope>
    <source>
        <strain evidence="1">Kpn47</strain>
        <plasmid evidence="1">pKpn47-KPC</plasmid>
    </source>
</reference>
<sequence length="35" mass="3786">MNAVLSVQGSAVSEKTKPSFMSRVFNKKKALKGLC</sequence>
<organism evidence="1">
    <name type="scientific">Klebsiella pneumoniae</name>
    <dbReference type="NCBI Taxonomy" id="573"/>
    <lineage>
        <taxon>Bacteria</taxon>
        <taxon>Pseudomonadati</taxon>
        <taxon>Pseudomonadota</taxon>
        <taxon>Gammaproteobacteria</taxon>
        <taxon>Enterobacterales</taxon>
        <taxon>Enterobacteriaceae</taxon>
        <taxon>Klebsiella/Raoultella group</taxon>
        <taxon>Klebsiella</taxon>
        <taxon>Klebsiella pneumoniae complex</taxon>
    </lineage>
</organism>
<proteinExistence type="predicted"/>
<protein>
    <submittedName>
        <fullName evidence="1">IncF plasmid conjugative transfer pilin protein TraA</fullName>
    </submittedName>
</protein>
<name>A0A6H1Q698_KLEPN</name>
<accession>A0A6H1Q698</accession>
<evidence type="ECO:0000313" key="1">
    <source>
        <dbReference type="EMBL" id="QIZ22192.1"/>
    </source>
</evidence>
<geneLocation type="plasmid" evidence="1">
    <name>pKpn47-KPC</name>
</geneLocation>
<dbReference type="EMBL" id="MN891678">
    <property type="protein sequence ID" value="QIZ22192.1"/>
    <property type="molecule type" value="Genomic_DNA"/>
</dbReference>
<dbReference type="AlphaFoldDB" id="A0A6H1Q698"/>
<keyword evidence="1" id="KW-0614">Plasmid</keyword>